<sequence>AVHGQVDHRHGRGVRHRPRGGAAVRSGRGARRRLRPIRRRRRDRGHDRGSGRPRDRAADGRGARGGRGPGRRHRGRALRRTRRVLGQRRGDGRGARRLLRRNSRRLAGAAASQPRRAVLGGEARGANYRRAGRRRDHLHRVGRRHPFGGGTGALFRVQGGGDQPRPDRRAAAGGHGGAGKRDLPRADRDGHDAADVRAGAGQGGRGEDRPAQPAEARRSAGGDRAGGAVPRLRRGELRQRPGGRGGRRAIELASVRAAAAGAGGGL</sequence>
<feature type="non-terminal residue" evidence="2">
    <location>
        <position position="1"/>
    </location>
</feature>
<reference evidence="2" key="1">
    <citation type="submission" date="2020-02" db="EMBL/GenBank/DDBJ databases">
        <authorList>
            <person name="Meier V. D."/>
        </authorList>
    </citation>
    <scope>NUCLEOTIDE SEQUENCE</scope>
    <source>
        <strain evidence="2">AVDCRST_MAG39</strain>
    </source>
</reference>
<feature type="compositionally biased region" description="Basic and acidic residues" evidence="1">
    <location>
        <begin position="44"/>
        <end position="62"/>
    </location>
</feature>
<dbReference type="EMBL" id="CADCVW010000078">
    <property type="protein sequence ID" value="CAA9510123.1"/>
    <property type="molecule type" value="Genomic_DNA"/>
</dbReference>
<name>A0A6J4SZQ9_9SPHN</name>
<dbReference type="GO" id="GO:0004316">
    <property type="term" value="F:3-oxoacyl-[acyl-carrier-protein] reductase (NADPH) activity"/>
    <property type="evidence" value="ECO:0007669"/>
    <property type="project" value="UniProtKB-EC"/>
</dbReference>
<feature type="compositionally biased region" description="Basic residues" evidence="1">
    <location>
        <begin position="95"/>
        <end position="104"/>
    </location>
</feature>
<dbReference type="EC" id="1.1.1.100" evidence="2"/>
<feature type="compositionally biased region" description="Basic residues" evidence="1">
    <location>
        <begin position="69"/>
        <end position="86"/>
    </location>
</feature>
<feature type="compositionally biased region" description="Basic and acidic residues" evidence="1">
    <location>
        <begin position="205"/>
        <end position="221"/>
    </location>
</feature>
<keyword evidence="2" id="KW-0560">Oxidoreductase</keyword>
<feature type="compositionally biased region" description="Basic residues" evidence="1">
    <location>
        <begin position="9"/>
        <end position="19"/>
    </location>
</feature>
<dbReference type="AlphaFoldDB" id="A0A6J4SZQ9"/>
<gene>
    <name evidence="2" type="ORF">AVDCRST_MAG39-1961</name>
</gene>
<feature type="non-terminal residue" evidence="2">
    <location>
        <position position="266"/>
    </location>
</feature>
<feature type="region of interest" description="Disordered" evidence="1">
    <location>
        <begin position="1"/>
        <end position="250"/>
    </location>
</feature>
<feature type="compositionally biased region" description="Basic and acidic residues" evidence="1">
    <location>
        <begin position="179"/>
        <end position="195"/>
    </location>
</feature>
<evidence type="ECO:0000256" key="1">
    <source>
        <dbReference type="SAM" id="MobiDB-lite"/>
    </source>
</evidence>
<organism evidence="2">
    <name type="scientific">uncultured Sphingomonadaceae bacterium</name>
    <dbReference type="NCBI Taxonomy" id="169976"/>
    <lineage>
        <taxon>Bacteria</taxon>
        <taxon>Pseudomonadati</taxon>
        <taxon>Pseudomonadota</taxon>
        <taxon>Alphaproteobacteria</taxon>
        <taxon>Sphingomonadales</taxon>
        <taxon>Sphingomonadaceae</taxon>
        <taxon>environmental samples</taxon>
    </lineage>
</organism>
<feature type="compositionally biased region" description="Basic residues" evidence="1">
    <location>
        <begin position="28"/>
        <end position="43"/>
    </location>
</feature>
<proteinExistence type="predicted"/>
<feature type="compositionally biased region" description="Low complexity" evidence="1">
    <location>
        <begin position="120"/>
        <end position="129"/>
    </location>
</feature>
<protein>
    <submittedName>
        <fullName evidence="2">3-oxoacyl-[acyl-carrier protein] reductase</fullName>
        <ecNumber evidence="2">1.1.1.100</ecNumber>
    </submittedName>
</protein>
<feature type="compositionally biased region" description="Basic residues" evidence="1">
    <location>
        <begin position="130"/>
        <end position="146"/>
    </location>
</feature>
<accession>A0A6J4SZQ9</accession>
<evidence type="ECO:0000313" key="2">
    <source>
        <dbReference type="EMBL" id="CAA9510123.1"/>
    </source>
</evidence>
<feature type="compositionally biased region" description="Gly residues" evidence="1">
    <location>
        <begin position="147"/>
        <end position="162"/>
    </location>
</feature>